<reference evidence="4 5" key="1">
    <citation type="submission" date="2023-07" db="EMBL/GenBank/DDBJ databases">
        <title>Sorghum-associated microbial communities from plants grown in Nebraska, USA.</title>
        <authorList>
            <person name="Schachtman D."/>
        </authorList>
    </citation>
    <scope>NUCLEOTIDE SEQUENCE [LARGE SCALE GENOMIC DNA]</scope>
    <source>
        <strain evidence="4 5">584</strain>
    </source>
</reference>
<keyword evidence="1" id="KW-0808">Transferase</keyword>
<dbReference type="Proteomes" id="UP001262410">
    <property type="component" value="Unassembled WGS sequence"/>
</dbReference>
<organism evidence="4 5">
    <name type="scientific">Inquilinus ginsengisoli</name>
    <dbReference type="NCBI Taxonomy" id="363840"/>
    <lineage>
        <taxon>Bacteria</taxon>
        <taxon>Pseudomonadati</taxon>
        <taxon>Pseudomonadota</taxon>
        <taxon>Alphaproteobacteria</taxon>
        <taxon>Rhodospirillales</taxon>
        <taxon>Rhodospirillaceae</taxon>
        <taxon>Inquilinus</taxon>
    </lineage>
</organism>
<dbReference type="PROSITE" id="PS51186">
    <property type="entry name" value="GNAT"/>
    <property type="match status" value="1"/>
</dbReference>
<proteinExistence type="predicted"/>
<dbReference type="InterPro" id="IPR051016">
    <property type="entry name" value="Diverse_Substrate_AcTransf"/>
</dbReference>
<keyword evidence="2" id="KW-0012">Acyltransferase</keyword>
<comment type="caution">
    <text evidence="4">The sequence shown here is derived from an EMBL/GenBank/DDBJ whole genome shotgun (WGS) entry which is preliminary data.</text>
</comment>
<dbReference type="Pfam" id="PF00583">
    <property type="entry name" value="Acetyltransf_1"/>
    <property type="match status" value="1"/>
</dbReference>
<dbReference type="SUPFAM" id="SSF55729">
    <property type="entry name" value="Acyl-CoA N-acyltransferases (Nat)"/>
    <property type="match status" value="1"/>
</dbReference>
<dbReference type="Gene3D" id="3.40.630.30">
    <property type="match status" value="1"/>
</dbReference>
<evidence type="ECO:0000259" key="3">
    <source>
        <dbReference type="PROSITE" id="PS51186"/>
    </source>
</evidence>
<evidence type="ECO:0000313" key="5">
    <source>
        <dbReference type="Proteomes" id="UP001262410"/>
    </source>
</evidence>
<gene>
    <name evidence="4" type="ORF">E9232_001636</name>
</gene>
<dbReference type="InterPro" id="IPR016181">
    <property type="entry name" value="Acyl_CoA_acyltransferase"/>
</dbReference>
<sequence>MALIRPAAPDDAEAIHAMLLDLARGLGFADKIRSTPDSLRHHGFGPAPAFHGLVAERDGAPVGVCLWFPAFSTFRGEPGIYVQDLYVAPSERGTGLGRQLLAAAAAAGQARGATHLRLSVEADNDGAQRFYAAQGLRWQDTERMFLVDGQAFGALATAAEDAR</sequence>
<evidence type="ECO:0000256" key="1">
    <source>
        <dbReference type="ARBA" id="ARBA00022679"/>
    </source>
</evidence>
<dbReference type="InterPro" id="IPR000182">
    <property type="entry name" value="GNAT_dom"/>
</dbReference>
<keyword evidence="5" id="KW-1185">Reference proteome</keyword>
<dbReference type="PANTHER" id="PTHR10545:SF29">
    <property type="entry name" value="GH14572P-RELATED"/>
    <property type="match status" value="1"/>
</dbReference>
<evidence type="ECO:0000256" key="2">
    <source>
        <dbReference type="ARBA" id="ARBA00023315"/>
    </source>
</evidence>
<dbReference type="RefSeq" id="WP_309793274.1">
    <property type="nucleotide sequence ID" value="NZ_JAVDPW010000003.1"/>
</dbReference>
<feature type="domain" description="N-acetyltransferase" evidence="3">
    <location>
        <begin position="2"/>
        <end position="159"/>
    </location>
</feature>
<dbReference type="PANTHER" id="PTHR10545">
    <property type="entry name" value="DIAMINE N-ACETYLTRANSFERASE"/>
    <property type="match status" value="1"/>
</dbReference>
<name>A0ABU1JKH5_9PROT</name>
<evidence type="ECO:0000313" key="4">
    <source>
        <dbReference type="EMBL" id="MDR6289121.1"/>
    </source>
</evidence>
<accession>A0ABU1JKH5</accession>
<protein>
    <submittedName>
        <fullName evidence="4">Ribosomal protein S18 acetylase RimI-like enzyme</fullName>
    </submittedName>
</protein>
<dbReference type="EMBL" id="JAVDPW010000003">
    <property type="protein sequence ID" value="MDR6289121.1"/>
    <property type="molecule type" value="Genomic_DNA"/>
</dbReference>